<keyword evidence="1" id="KW-0812">Transmembrane</keyword>
<feature type="transmembrane region" description="Helical" evidence="1">
    <location>
        <begin position="92"/>
        <end position="112"/>
    </location>
</feature>
<comment type="caution">
    <text evidence="2">The sequence shown here is derived from an EMBL/GenBank/DDBJ whole genome shotgun (WGS) entry which is preliminary data.</text>
</comment>
<evidence type="ECO:0000256" key="1">
    <source>
        <dbReference type="SAM" id="Phobius"/>
    </source>
</evidence>
<feature type="transmembrane region" description="Helical" evidence="1">
    <location>
        <begin position="42"/>
        <end position="64"/>
    </location>
</feature>
<dbReference type="AlphaFoldDB" id="A0A0C1FXY2"/>
<sequence length="120" mass="14014">MKRFSPKNIVLRTFNIVSVMIANIVLFLFSIIFMFLIKLKAINYGAPLVIALVCLLWLLVFIVVRRKYRKVFRKAMRERIGKYPFSEGKNTVLFFCCFFGSFIIIGCGVLFLRRLIYGIS</sequence>
<evidence type="ECO:0000313" key="3">
    <source>
        <dbReference type="Proteomes" id="UP000031246"/>
    </source>
</evidence>
<feature type="transmembrane region" description="Helical" evidence="1">
    <location>
        <begin position="12"/>
        <end position="36"/>
    </location>
</feature>
<organism evidence="2 3">
    <name type="scientific">Pedobacter kyungheensis</name>
    <dbReference type="NCBI Taxonomy" id="1069985"/>
    <lineage>
        <taxon>Bacteria</taxon>
        <taxon>Pseudomonadati</taxon>
        <taxon>Bacteroidota</taxon>
        <taxon>Sphingobacteriia</taxon>
        <taxon>Sphingobacteriales</taxon>
        <taxon>Sphingobacteriaceae</taxon>
        <taxon>Pedobacter</taxon>
    </lineage>
</organism>
<name>A0A0C1FXY2_9SPHI</name>
<gene>
    <name evidence="2" type="ORF">OC25_15245</name>
</gene>
<dbReference type="EMBL" id="JSYN01000018">
    <property type="protein sequence ID" value="KIA92749.1"/>
    <property type="molecule type" value="Genomic_DNA"/>
</dbReference>
<proteinExistence type="predicted"/>
<keyword evidence="1" id="KW-1133">Transmembrane helix</keyword>
<accession>A0A0C1FXY2</accession>
<dbReference type="Proteomes" id="UP000031246">
    <property type="component" value="Unassembled WGS sequence"/>
</dbReference>
<evidence type="ECO:0000313" key="2">
    <source>
        <dbReference type="EMBL" id="KIA92749.1"/>
    </source>
</evidence>
<keyword evidence="1" id="KW-0472">Membrane</keyword>
<keyword evidence="3" id="KW-1185">Reference proteome</keyword>
<reference evidence="2 3" key="1">
    <citation type="submission" date="2014-10" db="EMBL/GenBank/DDBJ databases">
        <title>Pedobacter Kyungheensis.</title>
        <authorList>
            <person name="Anderson B.M."/>
            <person name="Newman J.D."/>
        </authorList>
    </citation>
    <scope>NUCLEOTIDE SEQUENCE [LARGE SCALE GENOMIC DNA]</scope>
    <source>
        <strain evidence="2 3">KACC 16221</strain>
    </source>
</reference>
<protein>
    <submittedName>
        <fullName evidence="2">Uncharacterized protein</fullName>
    </submittedName>
</protein>